<dbReference type="GO" id="GO:0016746">
    <property type="term" value="F:acyltransferase activity"/>
    <property type="evidence" value="ECO:0007669"/>
    <property type="project" value="UniProtKB-KW"/>
</dbReference>
<evidence type="ECO:0000313" key="4">
    <source>
        <dbReference type="Proteomes" id="UP000679725"/>
    </source>
</evidence>
<dbReference type="PANTHER" id="PTHR23028">
    <property type="entry name" value="ACETYLTRANSFERASE"/>
    <property type="match status" value="1"/>
</dbReference>
<dbReference type="Pfam" id="PF01757">
    <property type="entry name" value="Acyl_transf_3"/>
    <property type="match status" value="1"/>
</dbReference>
<feature type="transmembrane region" description="Helical" evidence="1">
    <location>
        <begin position="174"/>
        <end position="191"/>
    </location>
</feature>
<feature type="transmembrane region" description="Helical" evidence="1">
    <location>
        <begin position="82"/>
        <end position="100"/>
    </location>
</feature>
<dbReference type="Proteomes" id="UP000679725">
    <property type="component" value="Unassembled WGS sequence"/>
</dbReference>
<protein>
    <submittedName>
        <fullName evidence="3">O-acetyltransferase OatA</fullName>
        <ecNumber evidence="3">2.3.1.-</ecNumber>
    </submittedName>
</protein>
<keyword evidence="1" id="KW-1133">Transmembrane helix</keyword>
<feature type="domain" description="Acyltransferase 3" evidence="2">
    <location>
        <begin position="31"/>
        <end position="385"/>
    </location>
</feature>
<sequence length="407" mass="47579">MEQVLLQETERPIIPAQEKKQTKHSSERKPGLDALRAIAILLVVWYHSFGILKPLFTIPVIGQVFKKMYVASTWIGPLGVDLFFVLSGFLIGSILIKIFLKEEQFTFKTIVNFWMRRWLRTVPNYYFMLVVCFLLYSYLYNTEFNWKYFLFIQNLTSAHPPFFGEAWSLAVEEWFYLTVPVALMIVNYLAKGSSKNRILLYTFSAYLILFISLRFIKSLTGNDINLDTDIRKVVVFRLDAIMYGVIVALAFHNARTFLLKWKKPLAVIGLIGSFLAVAVVFMIFEKTNWYSDSSVVKLLINSSFYTVMPIFFAMLLPHAVFVKKIKYRLLRDAVMHISLISYSMYLIHYSLIYIPFFEKYETSSISMSILLYVTYWVLVFIVSAINYRFIEAPVMKLRNRISPEKAH</sequence>
<feature type="transmembrane region" description="Helical" evidence="1">
    <location>
        <begin position="334"/>
        <end position="357"/>
    </location>
</feature>
<feature type="transmembrane region" description="Helical" evidence="1">
    <location>
        <begin position="265"/>
        <end position="284"/>
    </location>
</feature>
<feature type="transmembrane region" description="Helical" evidence="1">
    <location>
        <begin position="198"/>
        <end position="216"/>
    </location>
</feature>
<dbReference type="InterPro" id="IPR002656">
    <property type="entry name" value="Acyl_transf_3_dom"/>
</dbReference>
<evidence type="ECO:0000256" key="1">
    <source>
        <dbReference type="SAM" id="Phobius"/>
    </source>
</evidence>
<dbReference type="RefSeq" id="WP_215232686.1">
    <property type="nucleotide sequence ID" value="NZ_CAJRAU010000002.1"/>
</dbReference>
<organism evidence="3 4">
    <name type="scientific">Dyadobacter linearis</name>
    <dbReference type="NCBI Taxonomy" id="2823330"/>
    <lineage>
        <taxon>Bacteria</taxon>
        <taxon>Pseudomonadati</taxon>
        <taxon>Bacteroidota</taxon>
        <taxon>Cytophagia</taxon>
        <taxon>Cytophagales</taxon>
        <taxon>Spirosomataceae</taxon>
        <taxon>Dyadobacter</taxon>
    </lineage>
</organism>
<proteinExistence type="predicted"/>
<feature type="transmembrane region" description="Helical" evidence="1">
    <location>
        <begin position="236"/>
        <end position="253"/>
    </location>
</feature>
<evidence type="ECO:0000259" key="2">
    <source>
        <dbReference type="Pfam" id="PF01757"/>
    </source>
</evidence>
<keyword evidence="4" id="KW-1185">Reference proteome</keyword>
<feature type="transmembrane region" description="Helical" evidence="1">
    <location>
        <begin position="304"/>
        <end position="322"/>
    </location>
</feature>
<comment type="caution">
    <text evidence="3">The sequence shown here is derived from an EMBL/GenBank/DDBJ whole genome shotgun (WGS) entry which is preliminary data.</text>
</comment>
<name>A0ABM8UM53_9BACT</name>
<evidence type="ECO:0000313" key="3">
    <source>
        <dbReference type="EMBL" id="CAG5068541.1"/>
    </source>
</evidence>
<feature type="transmembrane region" description="Helical" evidence="1">
    <location>
        <begin position="369"/>
        <end position="390"/>
    </location>
</feature>
<dbReference type="PANTHER" id="PTHR23028:SF53">
    <property type="entry name" value="ACYL_TRANSF_3 DOMAIN-CONTAINING PROTEIN"/>
    <property type="match status" value="1"/>
</dbReference>
<dbReference type="EMBL" id="CAJRAU010000002">
    <property type="protein sequence ID" value="CAG5068541.1"/>
    <property type="molecule type" value="Genomic_DNA"/>
</dbReference>
<gene>
    <name evidence="3" type="primary">oatA_2</name>
    <name evidence="3" type="ORF">DYBT9623_01272</name>
</gene>
<dbReference type="EC" id="2.3.1.-" evidence="3"/>
<feature type="transmembrane region" description="Helical" evidence="1">
    <location>
        <begin position="121"/>
        <end position="140"/>
    </location>
</feature>
<feature type="transmembrane region" description="Helical" evidence="1">
    <location>
        <begin position="38"/>
        <end position="62"/>
    </location>
</feature>
<keyword evidence="1" id="KW-0812">Transmembrane</keyword>
<keyword evidence="1" id="KW-0472">Membrane</keyword>
<dbReference type="InterPro" id="IPR050879">
    <property type="entry name" value="Acyltransferase_3"/>
</dbReference>
<reference evidence="3 4" key="1">
    <citation type="submission" date="2021-04" db="EMBL/GenBank/DDBJ databases">
        <authorList>
            <person name="Rodrigo-Torres L."/>
            <person name="Arahal R. D."/>
            <person name="Lucena T."/>
        </authorList>
    </citation>
    <scope>NUCLEOTIDE SEQUENCE [LARGE SCALE GENOMIC DNA]</scope>
    <source>
        <strain evidence="3 4">CECT 9623</strain>
    </source>
</reference>
<accession>A0ABM8UM53</accession>
<keyword evidence="3" id="KW-0012">Acyltransferase</keyword>
<keyword evidence="3" id="KW-0808">Transferase</keyword>